<accession>J3NWL6</accession>
<feature type="transmembrane region" description="Helical" evidence="7">
    <location>
        <begin position="267"/>
        <end position="287"/>
    </location>
</feature>
<comment type="similarity">
    <text evidence="5">Belongs to the SAT4 family.</text>
</comment>
<reference evidence="10" key="5">
    <citation type="submission" date="2018-04" db="UniProtKB">
        <authorList>
            <consortium name="EnsemblFungi"/>
        </authorList>
    </citation>
    <scope>IDENTIFICATION</scope>
    <source>
        <strain evidence="10">R3-111a-1</strain>
    </source>
</reference>
<dbReference type="STRING" id="644352.J3NWL6"/>
<feature type="transmembrane region" description="Helical" evidence="7">
    <location>
        <begin position="230"/>
        <end position="255"/>
    </location>
</feature>
<reference evidence="10" key="4">
    <citation type="journal article" date="2015" name="G3 (Bethesda)">
        <title>Genome sequences of three phytopathogenic species of the Magnaporthaceae family of fungi.</title>
        <authorList>
            <person name="Okagaki L.H."/>
            <person name="Nunes C.C."/>
            <person name="Sailsbery J."/>
            <person name="Clay B."/>
            <person name="Brown D."/>
            <person name="John T."/>
            <person name="Oh Y."/>
            <person name="Young N."/>
            <person name="Fitzgerald M."/>
            <person name="Haas B.J."/>
            <person name="Zeng Q."/>
            <person name="Young S."/>
            <person name="Adiconis X."/>
            <person name="Fan L."/>
            <person name="Levin J.Z."/>
            <person name="Mitchell T.K."/>
            <person name="Okubara P.A."/>
            <person name="Farman M.L."/>
            <person name="Kohn L.M."/>
            <person name="Birren B."/>
            <person name="Ma L.-J."/>
            <person name="Dean R.A."/>
        </authorList>
    </citation>
    <scope>NUCLEOTIDE SEQUENCE</scope>
    <source>
        <strain evidence="10">R3-111a-1</strain>
    </source>
</reference>
<dbReference type="EnsemblFungi" id="EJT75748">
    <property type="protein sequence ID" value="EJT75748"/>
    <property type="gene ID" value="GGTG_05678"/>
</dbReference>
<dbReference type="Proteomes" id="UP000006039">
    <property type="component" value="Unassembled WGS sequence"/>
</dbReference>
<evidence type="ECO:0000256" key="3">
    <source>
        <dbReference type="ARBA" id="ARBA00022989"/>
    </source>
</evidence>
<dbReference type="VEuPathDB" id="FungiDB:GGTG_05678"/>
<evidence type="ECO:0000313" key="11">
    <source>
        <dbReference type="Proteomes" id="UP000006039"/>
    </source>
</evidence>
<protein>
    <recommendedName>
        <fullName evidence="8">Rhodopsin domain-containing protein</fullName>
    </recommendedName>
</protein>
<keyword evidence="11" id="KW-1185">Reference proteome</keyword>
<evidence type="ECO:0000313" key="10">
    <source>
        <dbReference type="EnsemblFungi" id="EJT75748"/>
    </source>
</evidence>
<feature type="transmembrane region" description="Helical" evidence="7">
    <location>
        <begin position="67"/>
        <end position="89"/>
    </location>
</feature>
<keyword evidence="2 7" id="KW-0812">Transmembrane</keyword>
<evidence type="ECO:0000256" key="6">
    <source>
        <dbReference type="SAM" id="MobiDB-lite"/>
    </source>
</evidence>
<feature type="compositionally biased region" description="Low complexity" evidence="6">
    <location>
        <begin position="450"/>
        <end position="462"/>
    </location>
</feature>
<comment type="subcellular location">
    <subcellularLocation>
        <location evidence="1">Membrane</location>
        <topology evidence="1">Multi-pass membrane protein</topology>
    </subcellularLocation>
</comment>
<evidence type="ECO:0000256" key="1">
    <source>
        <dbReference type="ARBA" id="ARBA00004141"/>
    </source>
</evidence>
<evidence type="ECO:0000256" key="7">
    <source>
        <dbReference type="SAM" id="Phobius"/>
    </source>
</evidence>
<keyword evidence="4 7" id="KW-0472">Membrane</keyword>
<feature type="compositionally biased region" description="Low complexity" evidence="6">
    <location>
        <begin position="343"/>
        <end position="352"/>
    </location>
</feature>
<gene>
    <name evidence="10" type="primary">20346136</name>
    <name evidence="9" type="ORF">GGTG_05678</name>
</gene>
<dbReference type="eggNOG" id="ENOG502SI68">
    <property type="taxonomic scope" value="Eukaryota"/>
</dbReference>
<feature type="compositionally biased region" description="Pro residues" evidence="6">
    <location>
        <begin position="9"/>
        <end position="19"/>
    </location>
</feature>
<dbReference type="OrthoDB" id="5022096at2759"/>
<evidence type="ECO:0000256" key="5">
    <source>
        <dbReference type="ARBA" id="ARBA00038359"/>
    </source>
</evidence>
<evidence type="ECO:0000256" key="4">
    <source>
        <dbReference type="ARBA" id="ARBA00023136"/>
    </source>
</evidence>
<dbReference type="InterPro" id="IPR049326">
    <property type="entry name" value="Rhodopsin_dom_fungi"/>
</dbReference>
<feature type="transmembrane region" description="Helical" evidence="7">
    <location>
        <begin position="34"/>
        <end position="55"/>
    </location>
</feature>
<dbReference type="GeneID" id="20346136"/>
<proteinExistence type="inferred from homology"/>
<dbReference type="PANTHER" id="PTHR33048:SF167">
    <property type="entry name" value="INTEGRAL MEMBRANE PROTEIN"/>
    <property type="match status" value="1"/>
</dbReference>
<reference evidence="11" key="1">
    <citation type="submission" date="2010-07" db="EMBL/GenBank/DDBJ databases">
        <title>The genome sequence of Gaeumannomyces graminis var. tritici strain R3-111a-1.</title>
        <authorList>
            <consortium name="The Broad Institute Genome Sequencing Platform"/>
            <person name="Ma L.-J."/>
            <person name="Dead R."/>
            <person name="Young S."/>
            <person name="Zeng Q."/>
            <person name="Koehrsen M."/>
            <person name="Alvarado L."/>
            <person name="Berlin A."/>
            <person name="Chapman S.B."/>
            <person name="Chen Z."/>
            <person name="Freedman E."/>
            <person name="Gellesch M."/>
            <person name="Goldberg J."/>
            <person name="Griggs A."/>
            <person name="Gujja S."/>
            <person name="Heilman E.R."/>
            <person name="Heiman D."/>
            <person name="Hepburn T."/>
            <person name="Howarth C."/>
            <person name="Jen D."/>
            <person name="Larson L."/>
            <person name="Mehta T."/>
            <person name="Neiman D."/>
            <person name="Pearson M."/>
            <person name="Roberts A."/>
            <person name="Saif S."/>
            <person name="Shea T."/>
            <person name="Shenoy N."/>
            <person name="Sisk P."/>
            <person name="Stolte C."/>
            <person name="Sykes S."/>
            <person name="Walk T."/>
            <person name="White J."/>
            <person name="Yandava C."/>
            <person name="Haas B."/>
            <person name="Nusbaum C."/>
            <person name="Birren B."/>
        </authorList>
    </citation>
    <scope>NUCLEOTIDE SEQUENCE [LARGE SCALE GENOMIC DNA]</scope>
    <source>
        <strain evidence="11">R3-111a-1</strain>
    </source>
</reference>
<evidence type="ECO:0000256" key="2">
    <source>
        <dbReference type="ARBA" id="ARBA00022692"/>
    </source>
</evidence>
<dbReference type="GO" id="GO:0016020">
    <property type="term" value="C:membrane"/>
    <property type="evidence" value="ECO:0007669"/>
    <property type="project" value="UniProtKB-SubCell"/>
</dbReference>
<reference evidence="9" key="3">
    <citation type="submission" date="2010-09" db="EMBL/GenBank/DDBJ databases">
        <title>Annotation of Gaeumannomyces graminis var. tritici R3-111a-1.</title>
        <authorList>
            <consortium name="The Broad Institute Genome Sequencing Platform"/>
            <person name="Ma L.-J."/>
            <person name="Dead R."/>
            <person name="Young S.K."/>
            <person name="Zeng Q."/>
            <person name="Gargeya S."/>
            <person name="Fitzgerald M."/>
            <person name="Haas B."/>
            <person name="Abouelleil A."/>
            <person name="Alvarado L."/>
            <person name="Arachchi H.M."/>
            <person name="Berlin A."/>
            <person name="Brown A."/>
            <person name="Chapman S.B."/>
            <person name="Chen Z."/>
            <person name="Dunbar C."/>
            <person name="Freedman E."/>
            <person name="Gearin G."/>
            <person name="Gellesch M."/>
            <person name="Goldberg J."/>
            <person name="Griggs A."/>
            <person name="Gujja S."/>
            <person name="Heiman D."/>
            <person name="Howarth C."/>
            <person name="Larson L."/>
            <person name="Lui A."/>
            <person name="MacDonald P.J.P."/>
            <person name="Mehta T."/>
            <person name="Montmayeur A."/>
            <person name="Murphy C."/>
            <person name="Neiman D."/>
            <person name="Pearson M."/>
            <person name="Priest M."/>
            <person name="Roberts A."/>
            <person name="Saif S."/>
            <person name="Shea T."/>
            <person name="Shenoy N."/>
            <person name="Sisk P."/>
            <person name="Stolte C."/>
            <person name="Sykes S."/>
            <person name="Yandava C."/>
            <person name="Wortman J."/>
            <person name="Nusbaum C."/>
            <person name="Birren B."/>
        </authorList>
    </citation>
    <scope>NUCLEOTIDE SEQUENCE</scope>
    <source>
        <strain evidence="9">R3-111a-1</strain>
    </source>
</reference>
<feature type="region of interest" description="Disordered" evidence="6">
    <location>
        <begin position="343"/>
        <end position="368"/>
    </location>
</feature>
<dbReference type="InterPro" id="IPR052337">
    <property type="entry name" value="SAT4-like"/>
</dbReference>
<evidence type="ECO:0000259" key="8">
    <source>
        <dbReference type="Pfam" id="PF20684"/>
    </source>
</evidence>
<evidence type="ECO:0000313" key="9">
    <source>
        <dbReference type="EMBL" id="EJT75748.1"/>
    </source>
</evidence>
<sequence length="499" mass="52670">MNNTGSPPEGAPPPGPPLKFQPGERENYNRGPEIIGASCTLAVLASVVVCLRIWVRIKIIRQMAVEDYLMALSVVMLVGLAVTNVPMVYKGAGRHMEYIPPADLSAALHINFATQPTALIALGIAKLSVGTFLVRVSPSRFYTRFIWILLGVTVLSTGVGTLQIMLQCRPMEFIWNKALPGGGQCIPGDVMVSVAYIGFSVGIATDFIFAVLPIPMLWNVQLNWRVKLAIMGILSLGLFTTVAGIVKTMFIANLGKEGDFMWDSVDITIWYTTEIAVAIIAGSIPSLKPLFKKILASTWARRYAYGGSGYGANSKSRGGGTANAGSKVSKVSRAPTAAAAAAAARSSKMPPRASKHMSTFAPYSGGDIDNDDDMASGRLGSSVFEMTPGPGAGPAARFESHAVAFPSPVAAPTGLRRSVSTAGVLDGDAHSATAIGTAIGASDDDDGARSGRSSGESSGIIIQRPGDEDYLRPGRITRTLEVSVAVEDAYQRRSVKDMV</sequence>
<feature type="transmembrane region" description="Helical" evidence="7">
    <location>
        <begin position="109"/>
        <end position="133"/>
    </location>
</feature>
<dbReference type="Pfam" id="PF20684">
    <property type="entry name" value="Fung_rhodopsin"/>
    <property type="match status" value="1"/>
</dbReference>
<dbReference type="PANTHER" id="PTHR33048">
    <property type="entry name" value="PTH11-LIKE INTEGRAL MEMBRANE PROTEIN (AFU_ORTHOLOGUE AFUA_5G11245)"/>
    <property type="match status" value="1"/>
</dbReference>
<feature type="region of interest" description="Disordered" evidence="6">
    <location>
        <begin position="437"/>
        <end position="470"/>
    </location>
</feature>
<reference evidence="9" key="2">
    <citation type="submission" date="2010-07" db="EMBL/GenBank/DDBJ databases">
        <authorList>
            <consortium name="The Broad Institute Genome Sequencing Platform"/>
            <consortium name="Broad Institute Genome Sequencing Center for Infectious Disease"/>
            <person name="Ma L.-J."/>
            <person name="Dead R."/>
            <person name="Young S."/>
            <person name="Zeng Q."/>
            <person name="Koehrsen M."/>
            <person name="Alvarado L."/>
            <person name="Berlin A."/>
            <person name="Chapman S.B."/>
            <person name="Chen Z."/>
            <person name="Freedman E."/>
            <person name="Gellesch M."/>
            <person name="Goldberg J."/>
            <person name="Griggs A."/>
            <person name="Gujja S."/>
            <person name="Heilman E.R."/>
            <person name="Heiman D."/>
            <person name="Hepburn T."/>
            <person name="Howarth C."/>
            <person name="Jen D."/>
            <person name="Larson L."/>
            <person name="Mehta T."/>
            <person name="Neiman D."/>
            <person name="Pearson M."/>
            <person name="Roberts A."/>
            <person name="Saif S."/>
            <person name="Shea T."/>
            <person name="Shenoy N."/>
            <person name="Sisk P."/>
            <person name="Stolte C."/>
            <person name="Sykes S."/>
            <person name="Walk T."/>
            <person name="White J."/>
            <person name="Yandava C."/>
            <person name="Haas B."/>
            <person name="Nusbaum C."/>
            <person name="Birren B."/>
        </authorList>
    </citation>
    <scope>NUCLEOTIDE SEQUENCE</scope>
    <source>
        <strain evidence="9">R3-111a-1</strain>
    </source>
</reference>
<feature type="transmembrane region" description="Helical" evidence="7">
    <location>
        <begin position="145"/>
        <end position="166"/>
    </location>
</feature>
<dbReference type="AlphaFoldDB" id="J3NWL6"/>
<organism evidence="9">
    <name type="scientific">Gaeumannomyces tritici (strain R3-111a-1)</name>
    <name type="common">Wheat and barley take-all root rot fungus</name>
    <name type="synonym">Gaeumannomyces graminis var. tritici</name>
    <dbReference type="NCBI Taxonomy" id="644352"/>
    <lineage>
        <taxon>Eukaryota</taxon>
        <taxon>Fungi</taxon>
        <taxon>Dikarya</taxon>
        <taxon>Ascomycota</taxon>
        <taxon>Pezizomycotina</taxon>
        <taxon>Sordariomycetes</taxon>
        <taxon>Sordariomycetidae</taxon>
        <taxon>Magnaporthales</taxon>
        <taxon>Magnaporthaceae</taxon>
        <taxon>Gaeumannomyces</taxon>
    </lineage>
</organism>
<feature type="transmembrane region" description="Helical" evidence="7">
    <location>
        <begin position="196"/>
        <end position="218"/>
    </location>
</feature>
<feature type="region of interest" description="Disordered" evidence="6">
    <location>
        <begin position="1"/>
        <end position="23"/>
    </location>
</feature>
<name>J3NWL6_GAET3</name>
<dbReference type="RefSeq" id="XP_009221748.1">
    <property type="nucleotide sequence ID" value="XM_009223484.1"/>
</dbReference>
<feature type="domain" description="Rhodopsin" evidence="8">
    <location>
        <begin position="51"/>
        <end position="293"/>
    </location>
</feature>
<keyword evidence="3 7" id="KW-1133">Transmembrane helix</keyword>
<dbReference type="HOGENOM" id="CLU_028200_3_5_1"/>
<dbReference type="EMBL" id="GL385397">
    <property type="protein sequence ID" value="EJT75748.1"/>
    <property type="molecule type" value="Genomic_DNA"/>
</dbReference>